<comment type="caution">
    <text evidence="1">The sequence shown here is derived from an EMBL/GenBank/DDBJ whole genome shotgun (WGS) entry which is preliminary data.</text>
</comment>
<gene>
    <name evidence="1" type="ORF">S12H4_45810</name>
</gene>
<dbReference type="AlphaFoldDB" id="X1U3I0"/>
<sequence length="40" mass="4525">MKTSVFPDAIEKNSVKYLDNSLLTLDAISNSYLFESIHYG</sequence>
<dbReference type="EMBL" id="BARW01028365">
    <property type="protein sequence ID" value="GAJ12113.1"/>
    <property type="molecule type" value="Genomic_DNA"/>
</dbReference>
<feature type="non-terminal residue" evidence="1">
    <location>
        <position position="40"/>
    </location>
</feature>
<proteinExistence type="predicted"/>
<name>X1U3I0_9ZZZZ</name>
<reference evidence="1" key="1">
    <citation type="journal article" date="2014" name="Front. Microbiol.">
        <title>High frequency of phylogenetically diverse reductive dehalogenase-homologous genes in deep subseafloor sedimentary metagenomes.</title>
        <authorList>
            <person name="Kawai M."/>
            <person name="Futagami T."/>
            <person name="Toyoda A."/>
            <person name="Takaki Y."/>
            <person name="Nishi S."/>
            <person name="Hori S."/>
            <person name="Arai W."/>
            <person name="Tsubouchi T."/>
            <person name="Morono Y."/>
            <person name="Uchiyama I."/>
            <person name="Ito T."/>
            <person name="Fujiyama A."/>
            <person name="Inagaki F."/>
            <person name="Takami H."/>
        </authorList>
    </citation>
    <scope>NUCLEOTIDE SEQUENCE</scope>
    <source>
        <strain evidence="1">Expedition CK06-06</strain>
    </source>
</reference>
<protein>
    <submittedName>
        <fullName evidence="1">Uncharacterized protein</fullName>
    </submittedName>
</protein>
<evidence type="ECO:0000313" key="1">
    <source>
        <dbReference type="EMBL" id="GAJ12113.1"/>
    </source>
</evidence>
<accession>X1U3I0</accession>
<organism evidence="1">
    <name type="scientific">marine sediment metagenome</name>
    <dbReference type="NCBI Taxonomy" id="412755"/>
    <lineage>
        <taxon>unclassified sequences</taxon>
        <taxon>metagenomes</taxon>
        <taxon>ecological metagenomes</taxon>
    </lineage>
</organism>